<keyword evidence="5 7" id="KW-0732">Signal</keyword>
<comment type="domain">
    <text evidence="7">The RxLR-dEER motif acts to carry the protein into the host cell cytoplasm through binding to cell surface phosphatidylinositol-3-phosphate.</text>
</comment>
<feature type="non-terminal residue" evidence="9">
    <location>
        <position position="1"/>
    </location>
</feature>
<protein>
    <recommendedName>
        <fullName evidence="7">RxLR effector protein</fullName>
    </recommendedName>
</protein>
<name>A0A225VEP4_9STRA</name>
<dbReference type="Pfam" id="PF22748">
    <property type="entry name" value="PexRD54_WY"/>
    <property type="match status" value="1"/>
</dbReference>
<dbReference type="GO" id="GO:0043657">
    <property type="term" value="C:host cell"/>
    <property type="evidence" value="ECO:0007669"/>
    <property type="project" value="UniProtKB-SubCell"/>
</dbReference>
<comment type="similarity">
    <text evidence="3 7">Belongs to the RxLR effector family.</text>
</comment>
<comment type="function">
    <text evidence="7">Effector that suppresses plant defense responses during pathogen infection.</text>
</comment>
<dbReference type="Proteomes" id="UP000198211">
    <property type="component" value="Unassembled WGS sequence"/>
</dbReference>
<dbReference type="EMBL" id="NBNE01005334">
    <property type="protein sequence ID" value="OWZ03782.1"/>
    <property type="molecule type" value="Genomic_DNA"/>
</dbReference>
<evidence type="ECO:0000256" key="1">
    <source>
        <dbReference type="ARBA" id="ARBA00004340"/>
    </source>
</evidence>
<reference evidence="10" key="1">
    <citation type="submission" date="2017-03" db="EMBL/GenBank/DDBJ databases">
        <title>Phytopthora megakarya and P. palmivora, two closely related causual agents of cacao black pod achieved similar genome size and gene model numbers by different mechanisms.</title>
        <authorList>
            <person name="Ali S."/>
            <person name="Shao J."/>
            <person name="Larry D.J."/>
            <person name="Kronmiller B."/>
            <person name="Shen D."/>
            <person name="Strem M.D."/>
            <person name="Melnick R.L."/>
            <person name="Guiltinan M.J."/>
            <person name="Tyler B.M."/>
            <person name="Meinhardt L.W."/>
            <person name="Bailey B.A."/>
        </authorList>
    </citation>
    <scope>NUCLEOTIDE SEQUENCE [LARGE SCALE GENOMIC DNA]</scope>
    <source>
        <strain evidence="10">zdho120</strain>
    </source>
</reference>
<evidence type="ECO:0000256" key="5">
    <source>
        <dbReference type="ARBA" id="ARBA00022729"/>
    </source>
</evidence>
<dbReference type="Pfam" id="PF16810">
    <property type="entry name" value="RXLR"/>
    <property type="match status" value="1"/>
</dbReference>
<comment type="subcellular location">
    <subcellularLocation>
        <location evidence="1">Host cell</location>
    </subcellularLocation>
    <subcellularLocation>
        <location evidence="2 7">Secreted</location>
    </subcellularLocation>
</comment>
<feature type="domain" description="RxLR effector PexRD54 WY" evidence="8">
    <location>
        <begin position="267"/>
        <end position="306"/>
    </location>
</feature>
<keyword evidence="6" id="KW-0843">Virulence</keyword>
<evidence type="ECO:0000313" key="9">
    <source>
        <dbReference type="EMBL" id="OWZ03782.1"/>
    </source>
</evidence>
<proteinExistence type="inferred from homology"/>
<comment type="caution">
    <text evidence="9">The sequence shown here is derived from an EMBL/GenBank/DDBJ whole genome shotgun (WGS) entry which is preliminary data.</text>
</comment>
<dbReference type="InterPro" id="IPR031825">
    <property type="entry name" value="RXLR"/>
</dbReference>
<dbReference type="AlphaFoldDB" id="A0A225VEP4"/>
<sequence>VMRIHYAVLLVATVVGSVNSALLGTSDVSGYSVQGDLGGVSTNRFLRIHHGMEAKKNDEERGINLPSIPGSTKWLENKELNKKLAAFLKNEDDVDDVFMKLNLNVAGKNLFDDPVFLKWATYVDDFNKMKGNKDPKSMLPMLKSQYGDDNLAVMLEKAVQVQGTSDVVKKLQTEQMNLWKTQGRTTDQLFKTYKLDVFEDGVTNVLAKPGVSVWVKYADEFNPGEKTTLFEKIRKTYSDDLVVSKILSTGELDSTTKKLATKLQNQQATRWLDEKKTPDDIFKLLSLQNAGETLLANPLLRTFINYEESFRKSIYGTPKVTLFAALSSHYDDEAIVLMLNTFVKSQTKTSRERLYAKSVESELLTKWAEAKMAPADVLAKLGVTHAKKLEVMDAYTAKLRVPQ</sequence>
<keyword evidence="4 7" id="KW-0964">Secreted</keyword>
<evidence type="ECO:0000256" key="4">
    <source>
        <dbReference type="ARBA" id="ARBA00022525"/>
    </source>
</evidence>
<dbReference type="GO" id="GO:0005576">
    <property type="term" value="C:extracellular region"/>
    <property type="evidence" value="ECO:0007669"/>
    <property type="project" value="UniProtKB-SubCell"/>
</dbReference>
<evidence type="ECO:0000259" key="8">
    <source>
        <dbReference type="Pfam" id="PF22748"/>
    </source>
</evidence>
<accession>A0A225VEP4</accession>
<feature type="signal peptide" evidence="7">
    <location>
        <begin position="1"/>
        <end position="20"/>
    </location>
</feature>
<evidence type="ECO:0000256" key="2">
    <source>
        <dbReference type="ARBA" id="ARBA00004613"/>
    </source>
</evidence>
<evidence type="ECO:0000256" key="6">
    <source>
        <dbReference type="ARBA" id="ARBA00023026"/>
    </source>
</evidence>
<evidence type="ECO:0000256" key="3">
    <source>
        <dbReference type="ARBA" id="ARBA00010400"/>
    </source>
</evidence>
<keyword evidence="10" id="KW-1185">Reference proteome</keyword>
<evidence type="ECO:0000313" key="10">
    <source>
        <dbReference type="Proteomes" id="UP000198211"/>
    </source>
</evidence>
<evidence type="ECO:0000256" key="7">
    <source>
        <dbReference type="RuleBase" id="RU367124"/>
    </source>
</evidence>
<dbReference type="InterPro" id="IPR054463">
    <property type="entry name" value="PexRD54_WY"/>
</dbReference>
<gene>
    <name evidence="9" type="ORF">PHMEG_00024429</name>
</gene>
<organism evidence="9 10">
    <name type="scientific">Phytophthora megakarya</name>
    <dbReference type="NCBI Taxonomy" id="4795"/>
    <lineage>
        <taxon>Eukaryota</taxon>
        <taxon>Sar</taxon>
        <taxon>Stramenopiles</taxon>
        <taxon>Oomycota</taxon>
        <taxon>Peronosporomycetes</taxon>
        <taxon>Peronosporales</taxon>
        <taxon>Peronosporaceae</taxon>
        <taxon>Phytophthora</taxon>
    </lineage>
</organism>
<dbReference type="OrthoDB" id="118898at2759"/>
<feature type="chain" id="PRO_5044998518" description="RxLR effector protein" evidence="7">
    <location>
        <begin position="21"/>
        <end position="403"/>
    </location>
</feature>